<sequence length="74" mass="8885">MVKRIRTYPSRSRVALRLSRWLPRSYDFLLLYSSVASANLEFPLSFEIGWHENWRANQSGVWVELRERLFLLAE</sequence>
<dbReference type="AlphaFoldDB" id="A0A2J6PU54"/>
<name>A0A2J6PU54_9HELO</name>
<protein>
    <submittedName>
        <fullName evidence="1">Uncharacterized protein</fullName>
    </submittedName>
</protein>
<dbReference type="Proteomes" id="UP000235672">
    <property type="component" value="Unassembled WGS sequence"/>
</dbReference>
<proteinExistence type="predicted"/>
<dbReference type="EMBL" id="KZ613499">
    <property type="protein sequence ID" value="PMD17553.1"/>
    <property type="molecule type" value="Genomic_DNA"/>
</dbReference>
<keyword evidence="2" id="KW-1185">Reference proteome</keyword>
<accession>A0A2J6PU54</accession>
<reference evidence="1 2" key="1">
    <citation type="submission" date="2016-05" db="EMBL/GenBank/DDBJ databases">
        <title>A degradative enzymes factory behind the ericoid mycorrhizal symbiosis.</title>
        <authorList>
            <consortium name="DOE Joint Genome Institute"/>
            <person name="Martino E."/>
            <person name="Morin E."/>
            <person name="Grelet G."/>
            <person name="Kuo A."/>
            <person name="Kohler A."/>
            <person name="Daghino S."/>
            <person name="Barry K."/>
            <person name="Choi C."/>
            <person name="Cichocki N."/>
            <person name="Clum A."/>
            <person name="Copeland A."/>
            <person name="Hainaut M."/>
            <person name="Haridas S."/>
            <person name="Labutti K."/>
            <person name="Lindquist E."/>
            <person name="Lipzen A."/>
            <person name="Khouja H.-R."/>
            <person name="Murat C."/>
            <person name="Ohm R."/>
            <person name="Olson A."/>
            <person name="Spatafora J."/>
            <person name="Veneault-Fourrey C."/>
            <person name="Henrissat B."/>
            <person name="Grigoriev I."/>
            <person name="Martin F."/>
            <person name="Perotto S."/>
        </authorList>
    </citation>
    <scope>NUCLEOTIDE SEQUENCE [LARGE SCALE GENOMIC DNA]</scope>
    <source>
        <strain evidence="1 2">UAMH 7357</strain>
    </source>
</reference>
<gene>
    <name evidence="1" type="ORF">NA56DRAFT_271729</name>
</gene>
<organism evidence="1 2">
    <name type="scientific">Hyaloscypha hepaticicola</name>
    <dbReference type="NCBI Taxonomy" id="2082293"/>
    <lineage>
        <taxon>Eukaryota</taxon>
        <taxon>Fungi</taxon>
        <taxon>Dikarya</taxon>
        <taxon>Ascomycota</taxon>
        <taxon>Pezizomycotina</taxon>
        <taxon>Leotiomycetes</taxon>
        <taxon>Helotiales</taxon>
        <taxon>Hyaloscyphaceae</taxon>
        <taxon>Hyaloscypha</taxon>
    </lineage>
</organism>
<evidence type="ECO:0000313" key="1">
    <source>
        <dbReference type="EMBL" id="PMD17553.1"/>
    </source>
</evidence>
<evidence type="ECO:0000313" key="2">
    <source>
        <dbReference type="Proteomes" id="UP000235672"/>
    </source>
</evidence>